<protein>
    <submittedName>
        <fullName evidence="8">Small-conductance mechanosensitive channel</fullName>
    </submittedName>
</protein>
<dbReference type="RefSeq" id="WP_073003207.1">
    <property type="nucleotide sequence ID" value="NZ_FQUM01000011.1"/>
</dbReference>
<sequence>MNKIHDYLAETTGLSPDILAKIILSMGIILFLYLLKILMLRIVWRQTKSAKTRYQWKRSLSFIFPFLGLVLVGSVWVQAFRQFGAFLGLFSAGLAIALKEPLTNLAGWFFIVFRHPFIVGDRIQIGKHAGDVIDIRLFQFTILEIGNWVEADQSTGRIIHLPNGKVFTEPQINYSTGFNYIWNEMPIRVTFESNWEKAKSILQSIINQHAENIDRAAEREIFEASKSFMIHYTHLTPYVYTSIKEFGVQLTIRYLCNPRKRRGTENEIWQDILTQFRTHSDIQFAYPTTRFYTRGEGNTGQ</sequence>
<dbReference type="InterPro" id="IPR023408">
    <property type="entry name" value="MscS_beta-dom_sf"/>
</dbReference>
<feature type="transmembrane region" description="Helical" evidence="6">
    <location>
        <begin position="60"/>
        <end position="79"/>
    </location>
</feature>
<keyword evidence="9" id="KW-1185">Reference proteome</keyword>
<dbReference type="GO" id="GO:0008381">
    <property type="term" value="F:mechanosensitive monoatomic ion channel activity"/>
    <property type="evidence" value="ECO:0007669"/>
    <property type="project" value="UniProtKB-ARBA"/>
</dbReference>
<evidence type="ECO:0000256" key="1">
    <source>
        <dbReference type="ARBA" id="ARBA00004651"/>
    </source>
</evidence>
<dbReference type="AlphaFoldDB" id="A0A1M5F5P7"/>
<comment type="subcellular location">
    <subcellularLocation>
        <location evidence="1">Cell membrane</location>
        <topology evidence="1">Multi-pass membrane protein</topology>
    </subcellularLocation>
</comment>
<evidence type="ECO:0000313" key="8">
    <source>
        <dbReference type="EMBL" id="SHF86836.1"/>
    </source>
</evidence>
<evidence type="ECO:0000259" key="7">
    <source>
        <dbReference type="Pfam" id="PF00924"/>
    </source>
</evidence>
<evidence type="ECO:0000256" key="5">
    <source>
        <dbReference type="ARBA" id="ARBA00023136"/>
    </source>
</evidence>
<dbReference type="GO" id="GO:0005886">
    <property type="term" value="C:plasma membrane"/>
    <property type="evidence" value="ECO:0007669"/>
    <property type="project" value="UniProtKB-SubCell"/>
</dbReference>
<feature type="domain" description="Mechanosensitive ion channel MscS" evidence="7">
    <location>
        <begin position="101"/>
        <end position="175"/>
    </location>
</feature>
<dbReference type="Proteomes" id="UP000184164">
    <property type="component" value="Unassembled WGS sequence"/>
</dbReference>
<dbReference type="PANTHER" id="PTHR30566">
    <property type="entry name" value="YNAI-RELATED MECHANOSENSITIVE ION CHANNEL"/>
    <property type="match status" value="1"/>
</dbReference>
<dbReference type="OrthoDB" id="9809206at2"/>
<reference evidence="8 9" key="1">
    <citation type="submission" date="2016-11" db="EMBL/GenBank/DDBJ databases">
        <authorList>
            <person name="Jaros S."/>
            <person name="Januszkiewicz K."/>
            <person name="Wedrychowicz H."/>
        </authorList>
    </citation>
    <scope>NUCLEOTIDE SEQUENCE [LARGE SCALE GENOMIC DNA]</scope>
    <source>
        <strain evidence="8 9">DSM 26910</strain>
    </source>
</reference>
<evidence type="ECO:0000256" key="4">
    <source>
        <dbReference type="ARBA" id="ARBA00022989"/>
    </source>
</evidence>
<dbReference type="InterPro" id="IPR006685">
    <property type="entry name" value="MscS_channel_2nd"/>
</dbReference>
<dbReference type="PANTHER" id="PTHR30566:SF5">
    <property type="entry name" value="MECHANOSENSITIVE ION CHANNEL PROTEIN 1, MITOCHONDRIAL-RELATED"/>
    <property type="match status" value="1"/>
</dbReference>
<gene>
    <name evidence="8" type="ORF">SAMN05444274_11129</name>
</gene>
<dbReference type="Gene3D" id="3.30.70.100">
    <property type="match status" value="1"/>
</dbReference>
<dbReference type="Gene3D" id="2.30.30.60">
    <property type="match status" value="1"/>
</dbReference>
<evidence type="ECO:0000256" key="3">
    <source>
        <dbReference type="ARBA" id="ARBA00022692"/>
    </source>
</evidence>
<dbReference type="Pfam" id="PF00924">
    <property type="entry name" value="MS_channel_2nd"/>
    <property type="match status" value="1"/>
</dbReference>
<evidence type="ECO:0000313" key="9">
    <source>
        <dbReference type="Proteomes" id="UP000184164"/>
    </source>
</evidence>
<keyword evidence="3 6" id="KW-0812">Transmembrane</keyword>
<keyword evidence="2" id="KW-1003">Cell membrane</keyword>
<keyword evidence="5 6" id="KW-0472">Membrane</keyword>
<dbReference type="SUPFAM" id="SSF82689">
    <property type="entry name" value="Mechanosensitive channel protein MscS (YggB), C-terminal domain"/>
    <property type="match status" value="1"/>
</dbReference>
<keyword evidence="4 6" id="KW-1133">Transmembrane helix</keyword>
<dbReference type="STRING" id="1484053.SAMN05444274_11129"/>
<organism evidence="8 9">
    <name type="scientific">Mariniphaga anaerophila</name>
    <dbReference type="NCBI Taxonomy" id="1484053"/>
    <lineage>
        <taxon>Bacteria</taxon>
        <taxon>Pseudomonadati</taxon>
        <taxon>Bacteroidota</taxon>
        <taxon>Bacteroidia</taxon>
        <taxon>Marinilabiliales</taxon>
        <taxon>Prolixibacteraceae</taxon>
        <taxon>Mariniphaga</taxon>
    </lineage>
</organism>
<dbReference type="SUPFAM" id="SSF50182">
    <property type="entry name" value="Sm-like ribonucleoproteins"/>
    <property type="match status" value="1"/>
</dbReference>
<dbReference type="InterPro" id="IPR010920">
    <property type="entry name" value="LSM_dom_sf"/>
</dbReference>
<evidence type="ECO:0000256" key="2">
    <source>
        <dbReference type="ARBA" id="ARBA00022475"/>
    </source>
</evidence>
<proteinExistence type="predicted"/>
<dbReference type="EMBL" id="FQUM01000011">
    <property type="protein sequence ID" value="SHF86836.1"/>
    <property type="molecule type" value="Genomic_DNA"/>
</dbReference>
<name>A0A1M5F5P7_9BACT</name>
<accession>A0A1M5F5P7</accession>
<evidence type="ECO:0000256" key="6">
    <source>
        <dbReference type="SAM" id="Phobius"/>
    </source>
</evidence>
<feature type="transmembrane region" description="Helical" evidence="6">
    <location>
        <begin position="18"/>
        <end position="39"/>
    </location>
</feature>
<dbReference type="InterPro" id="IPR011066">
    <property type="entry name" value="MscS_channel_C_sf"/>
</dbReference>